<comment type="caution">
    <text evidence="4">The sequence shown here is derived from an EMBL/GenBank/DDBJ whole genome shotgun (WGS) entry which is preliminary data.</text>
</comment>
<keyword evidence="5" id="KW-1185">Reference proteome</keyword>
<accession>A0A8S1XAY8</accession>
<dbReference type="OrthoDB" id="28293at2759"/>
<dbReference type="PANTHER" id="PTHR39767">
    <property type="entry name" value="CALCIUM/CALMODULIN-BINDING MEMBRANE PROTEIN PCM4-RELATED"/>
    <property type="match status" value="1"/>
</dbReference>
<dbReference type="NCBIfam" id="TIGR02232">
    <property type="entry name" value="myxo_disulf_rpt"/>
    <property type="match status" value="4"/>
</dbReference>
<dbReference type="PANTHER" id="PTHR39767:SF2">
    <property type="entry name" value="CHROMOSOME UNDETERMINED SCAFFOLD_1, WHOLE GENOME SHOTGUN SEQUENCE"/>
    <property type="match status" value="1"/>
</dbReference>
<dbReference type="Proteomes" id="UP000689195">
    <property type="component" value="Unassembled WGS sequence"/>
</dbReference>
<evidence type="ECO:0000256" key="1">
    <source>
        <dbReference type="ARBA" id="ARBA00022729"/>
    </source>
</evidence>
<name>A0A8S1XAY8_9CILI</name>
<dbReference type="InterPro" id="IPR011936">
    <property type="entry name" value="Myxo_disulph_rpt"/>
</dbReference>
<protein>
    <submittedName>
        <fullName evidence="4">Uncharacterized protein</fullName>
    </submittedName>
</protein>
<evidence type="ECO:0000313" key="4">
    <source>
        <dbReference type="EMBL" id="CAD8197951.1"/>
    </source>
</evidence>
<reference evidence="4" key="1">
    <citation type="submission" date="2021-01" db="EMBL/GenBank/DDBJ databases">
        <authorList>
            <consortium name="Genoscope - CEA"/>
            <person name="William W."/>
        </authorList>
    </citation>
    <scope>NUCLEOTIDE SEQUENCE</scope>
</reference>
<evidence type="ECO:0000256" key="2">
    <source>
        <dbReference type="ARBA" id="ARBA00022737"/>
    </source>
</evidence>
<keyword evidence="1" id="KW-0732">Signal</keyword>
<keyword evidence="3" id="KW-1015">Disulfide bond</keyword>
<dbReference type="AlphaFoldDB" id="A0A8S1XAY8"/>
<sequence>MILIITLVQISNQNLIYQFDASAQVKDDWQGLSTFLKCGNIFYFGQAETHQISRVFFDLKSHQQYRIDAEILSIDGYIVPKFFIENNLESQDSESPPQEIQVCGGLNMEYFKTITIIRKHNRRNFWMRIELGQGGLLRLKLSIISCQYGCIGCIQIHPISCLNWKLHEYSFQNKLITIQDGWSFTLDVYQDFYCGYCQYLKFTIINYSTQLPPHQDLLIRFYKRDNGIIILDYKYGIQKTTNEYYHLVEILITNHQDPILQLSFRTQNPELKSLIRDFELFYTEPEIKFPNFSQGCIDLKGDQCFRCQKGWIQDEYFKNCHPICGDKIIQGQEECDDGNQIDKDGCFQCRFSCIDFCITCLFGICYECEDGFIINNNHTCDPKCGDGILIPYSGEQCDFREDEIQSGCENCRYIAVSNCKASYFTQCLECEQGFYSLGQACYPYCGDRIVQEQFEDCDDGNLEPFDGCYECQFQCIEGCDICDQGQCLLKCGNEYEFVNNACHSICGDQIVTQEEECDDGNNIQFDGCFNCKFSCPFHCDDCYQGICLQFNNQYQLLNLNQYKQQLNCGDGLLQEQEQCDDGNDQIADGCSNECVIEQNWICQTILKDSPTQCSFVRSPKLIINYLNMTYNKQYISIIQEKMEWQLTHIIRCWIIYQLRRICFGNRNTLITLVQASFKNLRKSDSSQF</sequence>
<dbReference type="Pfam" id="PF13948">
    <property type="entry name" value="DUF4215"/>
    <property type="match status" value="5"/>
</dbReference>
<proteinExistence type="predicted"/>
<gene>
    <name evidence="4" type="ORF">PPENT_87.1.T1170015</name>
</gene>
<evidence type="ECO:0000256" key="3">
    <source>
        <dbReference type="ARBA" id="ARBA00023157"/>
    </source>
</evidence>
<dbReference type="EMBL" id="CAJJDO010000117">
    <property type="protein sequence ID" value="CAD8197951.1"/>
    <property type="molecule type" value="Genomic_DNA"/>
</dbReference>
<keyword evidence="2" id="KW-0677">Repeat</keyword>
<organism evidence="4 5">
    <name type="scientific">Paramecium pentaurelia</name>
    <dbReference type="NCBI Taxonomy" id="43138"/>
    <lineage>
        <taxon>Eukaryota</taxon>
        <taxon>Sar</taxon>
        <taxon>Alveolata</taxon>
        <taxon>Ciliophora</taxon>
        <taxon>Intramacronucleata</taxon>
        <taxon>Oligohymenophorea</taxon>
        <taxon>Peniculida</taxon>
        <taxon>Parameciidae</taxon>
        <taxon>Paramecium</taxon>
    </lineage>
</organism>
<evidence type="ECO:0000313" key="5">
    <source>
        <dbReference type="Proteomes" id="UP000689195"/>
    </source>
</evidence>